<comment type="caution">
    <text evidence="4">The sequence shown here is derived from an EMBL/GenBank/DDBJ whole genome shotgun (WGS) entry which is preliminary data.</text>
</comment>
<dbReference type="Proteomes" id="UP000027946">
    <property type="component" value="Unassembled WGS sequence"/>
</dbReference>
<name>A0A069RBX9_PEPLI</name>
<protein>
    <recommendedName>
        <fullName evidence="6">Monovalent cation/proton antiporter, MnhG/PhaG subunit</fullName>
    </recommendedName>
</protein>
<feature type="transmembrane region" description="Helical" evidence="3">
    <location>
        <begin position="6"/>
        <end position="25"/>
    </location>
</feature>
<gene>
    <name evidence="4" type="ORF">CLIT_14c00350</name>
</gene>
<evidence type="ECO:0000313" key="4">
    <source>
        <dbReference type="EMBL" id="KDR94574.1"/>
    </source>
</evidence>
<organism evidence="4 5">
    <name type="scientific">Peptoclostridium litorale DSM 5388</name>
    <dbReference type="NCBI Taxonomy" id="1121324"/>
    <lineage>
        <taxon>Bacteria</taxon>
        <taxon>Bacillati</taxon>
        <taxon>Bacillota</taxon>
        <taxon>Clostridia</taxon>
        <taxon>Peptostreptococcales</taxon>
        <taxon>Peptoclostridiaceae</taxon>
        <taxon>Peptoclostridium</taxon>
    </lineage>
</organism>
<evidence type="ECO:0000256" key="1">
    <source>
        <dbReference type="ARBA" id="ARBA00004141"/>
    </source>
</evidence>
<reference evidence="4 5" key="1">
    <citation type="submission" date="2014-03" db="EMBL/GenBank/DDBJ databases">
        <title>Genome sequence of Clostridium litorale W6, DSM 5388.</title>
        <authorList>
            <person name="Poehlein A."/>
            <person name="Jagirdar A."/>
            <person name="Khonsari B."/>
            <person name="Chibani C.M."/>
            <person name="Gutierrez Gutierrez D.A."/>
            <person name="Davydova E."/>
            <person name="Alghaithi H.S."/>
            <person name="Nair K.P."/>
            <person name="Dhamotharan K."/>
            <person name="Chandran L."/>
            <person name="G W."/>
            <person name="Daniel R."/>
        </authorList>
    </citation>
    <scope>NUCLEOTIDE SEQUENCE [LARGE SCALE GENOMIC DNA]</scope>
    <source>
        <strain evidence="4 5">W6</strain>
    </source>
</reference>
<dbReference type="InterPro" id="IPR005133">
    <property type="entry name" value="PhaG_MnhG_YufB"/>
</dbReference>
<evidence type="ECO:0000256" key="3">
    <source>
        <dbReference type="SAM" id="Phobius"/>
    </source>
</evidence>
<keyword evidence="3" id="KW-0472">Membrane</keyword>
<comment type="similarity">
    <text evidence="2">Belongs to the CPA3 antiporters (TC 2.A.63) subunit G family.</text>
</comment>
<dbReference type="GO" id="GO:0015385">
    <property type="term" value="F:sodium:proton antiporter activity"/>
    <property type="evidence" value="ECO:0007669"/>
    <property type="project" value="TreeGrafter"/>
</dbReference>
<keyword evidence="5" id="KW-1185">Reference proteome</keyword>
<dbReference type="PANTHER" id="PTHR34703:SF1">
    <property type="entry name" value="ANTIPORTER SUBUNIT MNHG2-RELATED"/>
    <property type="match status" value="1"/>
</dbReference>
<accession>A0A069RBX9</accession>
<dbReference type="RefSeq" id="WP_143182476.1">
    <property type="nucleotide sequence ID" value="NZ_FSRH01000016.1"/>
</dbReference>
<dbReference type="STRING" id="1121324.CLIT_14c00350"/>
<proteinExistence type="inferred from homology"/>
<feature type="transmembrane region" description="Helical" evidence="3">
    <location>
        <begin position="61"/>
        <end position="83"/>
    </location>
</feature>
<keyword evidence="3" id="KW-0812">Transmembrane</keyword>
<dbReference type="NCBIfam" id="TIGR01300">
    <property type="entry name" value="CPA3_mnhG_phaG"/>
    <property type="match status" value="1"/>
</dbReference>
<dbReference type="EMBL" id="JJMM01000014">
    <property type="protein sequence ID" value="KDR94574.1"/>
    <property type="molecule type" value="Genomic_DNA"/>
</dbReference>
<keyword evidence="3" id="KW-1133">Transmembrane helix</keyword>
<dbReference type="OrthoDB" id="9806575at2"/>
<comment type="subcellular location">
    <subcellularLocation>
        <location evidence="1">Membrane</location>
        <topology evidence="1">Multi-pass membrane protein</topology>
    </subcellularLocation>
</comment>
<dbReference type="Pfam" id="PF03334">
    <property type="entry name" value="PhaG_MnhG_YufB"/>
    <property type="match status" value="1"/>
</dbReference>
<evidence type="ECO:0000256" key="2">
    <source>
        <dbReference type="ARBA" id="ARBA00008404"/>
    </source>
</evidence>
<dbReference type="AlphaFoldDB" id="A0A069RBX9"/>
<evidence type="ECO:0000313" key="5">
    <source>
        <dbReference type="Proteomes" id="UP000027946"/>
    </source>
</evidence>
<evidence type="ECO:0008006" key="6">
    <source>
        <dbReference type="Google" id="ProtNLM"/>
    </source>
</evidence>
<sequence>MKMAIVVLLISGGIFFFSVGTIGILRFKDTFERAHAAAKCDTLGAVLSLLALVAHDGITSASVKLLIVIFFLWMTNPTATHIISRAEYRRRIMEKSARGVGRDEIV</sequence>
<dbReference type="eggNOG" id="COG1320">
    <property type="taxonomic scope" value="Bacteria"/>
</dbReference>
<dbReference type="PANTHER" id="PTHR34703">
    <property type="entry name" value="ANTIPORTER SUBUNIT MNHG2-RELATED"/>
    <property type="match status" value="1"/>
</dbReference>